<reference evidence="2" key="2">
    <citation type="submission" date="2025-08" db="UniProtKB">
        <authorList>
            <consortium name="RefSeq"/>
        </authorList>
    </citation>
    <scope>IDENTIFICATION</scope>
    <source>
        <tissue evidence="2">Tongue muscle</tissue>
    </source>
</reference>
<sequence>MKFTSDSTTNLQSTAVTEKTTTKLQSQSAFLQVHSGTSVKIKLVSAVSWGENSLIMLSQSIATGQNVSNCWICHLISKDIQKDYVPLIVPVTDFGTVPEPMTYYHLPPPGRTFKVRLIRLPKNAYTPCFTLSEKISRGPKVRTGPPRSLDFLLKKCDEQNPLKCTNDKCERAKNDTNSCQRVRKVKYNVTRIWKACTGYNPWLENVLSVLPQKESINFTTLGGITCAPTGYYFVCGTGNTPQREGRAYRCLDSWGIQGSCLLGYVKMPLSLYSLENISSLAKPNTYNKRMILAVYEDNIGQSSFGNLTPTARIYVNRDTIHNLSATIGQIAEDTDKSTAAQHISLNSLTRVFPGNRIVHDFFLAEQGGMCVMANNTCCTYINTSGEVETRVNKILQKATWL</sequence>
<dbReference type="SUPFAM" id="SSF58069">
    <property type="entry name" value="Virus ectodomain"/>
    <property type="match status" value="1"/>
</dbReference>
<proteinExistence type="predicted"/>
<gene>
    <name evidence="2" type="primary">LOC110136079</name>
</gene>
<dbReference type="GeneID" id="110136079"/>
<keyword evidence="1" id="KW-1185">Reference proteome</keyword>
<evidence type="ECO:0000313" key="2">
    <source>
        <dbReference type="RefSeq" id="XP_070324162.1"/>
    </source>
</evidence>
<protein>
    <submittedName>
        <fullName evidence="2">LOW QUALITY PROTEIN: endogenous retrovirus group V member 2 Env polyprotein-like</fullName>
    </submittedName>
</protein>
<dbReference type="InterPro" id="IPR018154">
    <property type="entry name" value="TLV/ENV_coat_polyprotein"/>
</dbReference>
<dbReference type="Pfam" id="PF00429">
    <property type="entry name" value="TLV_coat"/>
    <property type="match status" value="1"/>
</dbReference>
<dbReference type="RefSeq" id="XP_070324162.1">
    <property type="nucleotide sequence ID" value="XM_070468061.1"/>
</dbReference>
<accession>A0ABM4I8M5</accession>
<organism evidence="1 2">
    <name type="scientific">Odocoileus virginianus</name>
    <name type="common">White-tailed deer</name>
    <dbReference type="NCBI Taxonomy" id="9874"/>
    <lineage>
        <taxon>Eukaryota</taxon>
        <taxon>Metazoa</taxon>
        <taxon>Chordata</taxon>
        <taxon>Craniata</taxon>
        <taxon>Vertebrata</taxon>
        <taxon>Euteleostomi</taxon>
        <taxon>Mammalia</taxon>
        <taxon>Eutheria</taxon>
        <taxon>Laurasiatheria</taxon>
        <taxon>Artiodactyla</taxon>
        <taxon>Ruminantia</taxon>
        <taxon>Pecora</taxon>
        <taxon>Cervidae</taxon>
        <taxon>Odocoileinae</taxon>
        <taxon>Odocoileus</taxon>
    </lineage>
</organism>
<evidence type="ECO:0000313" key="1">
    <source>
        <dbReference type="Proteomes" id="UP001652640"/>
    </source>
</evidence>
<dbReference type="PANTHER" id="PTHR10424">
    <property type="entry name" value="VIRAL ENVELOPE PROTEIN"/>
    <property type="match status" value="1"/>
</dbReference>
<name>A0ABM4I8M5_ODOVR</name>
<reference evidence="1" key="1">
    <citation type="journal article" date="2022" name="J. Hered.">
        <title>A De Novo Chromosome-Level Genome Assembly of the White-Tailed Deer, Odocoileus Virginianus.</title>
        <authorList>
            <person name="London E.W."/>
            <person name="Roca A.L."/>
            <person name="Novakofski J.E."/>
            <person name="Mateus-Pinilla N.E."/>
        </authorList>
    </citation>
    <scope>NUCLEOTIDE SEQUENCE [LARGE SCALE GENOMIC DNA]</scope>
</reference>
<dbReference type="PANTHER" id="PTHR10424:SF74">
    <property type="entry name" value="ENDOGENOUS RETROVIRUS GROUP V MEMBER 2 ENV POLYPROTEIN"/>
    <property type="match status" value="1"/>
</dbReference>
<dbReference type="Gene3D" id="1.10.287.210">
    <property type="match status" value="1"/>
</dbReference>
<dbReference type="Proteomes" id="UP001652640">
    <property type="component" value="Chromosome 5"/>
</dbReference>